<feature type="transmembrane region" description="Helical" evidence="1">
    <location>
        <begin position="80"/>
        <end position="100"/>
    </location>
</feature>
<protein>
    <submittedName>
        <fullName evidence="2">Uncharacterized protein</fullName>
    </submittedName>
</protein>
<organism evidence="2 3">
    <name type="scientific">Trichostrongylus colubriformis</name>
    <name type="common">Black scour worm</name>
    <dbReference type="NCBI Taxonomy" id="6319"/>
    <lineage>
        <taxon>Eukaryota</taxon>
        <taxon>Metazoa</taxon>
        <taxon>Ecdysozoa</taxon>
        <taxon>Nematoda</taxon>
        <taxon>Chromadorea</taxon>
        <taxon>Rhabditida</taxon>
        <taxon>Rhabditina</taxon>
        <taxon>Rhabditomorpha</taxon>
        <taxon>Strongyloidea</taxon>
        <taxon>Trichostrongylidae</taxon>
        <taxon>Trichostrongylus</taxon>
    </lineage>
</organism>
<keyword evidence="1" id="KW-1133">Transmembrane helix</keyword>
<gene>
    <name evidence="2" type="ORF">GCK32_008972</name>
</gene>
<sequence>MNVIFSHIFVLTFVLIDDFTGMDSALECFQKQHPIEASPVARYVLGVTMFLITMISILLNIIIAMVIFRTSLTDKPIRPHITGLVIASLIFLSSNCFTLLPTVLGDVHIIDPYNIIFTTPNTLGYLLIMFTTTTMAIDRFLIFFTSSIGLLSSVVFRWVIFMGMPYTFALILTVHMNIIGCYKRVNLYTLGFTYGCR</sequence>
<dbReference type="Gene3D" id="1.20.1070.10">
    <property type="entry name" value="Rhodopsin 7-helix transmembrane proteins"/>
    <property type="match status" value="1"/>
</dbReference>
<accession>A0AAN8J3R0</accession>
<dbReference type="EMBL" id="WIXE01000278">
    <property type="protein sequence ID" value="KAK5986749.1"/>
    <property type="molecule type" value="Genomic_DNA"/>
</dbReference>
<proteinExistence type="predicted"/>
<dbReference type="Proteomes" id="UP001331761">
    <property type="component" value="Unassembled WGS sequence"/>
</dbReference>
<evidence type="ECO:0000313" key="2">
    <source>
        <dbReference type="EMBL" id="KAK5986749.1"/>
    </source>
</evidence>
<name>A0AAN8J3R0_TRICO</name>
<reference evidence="2 3" key="1">
    <citation type="submission" date="2019-10" db="EMBL/GenBank/DDBJ databases">
        <title>Assembly and Annotation for the nematode Trichostrongylus colubriformis.</title>
        <authorList>
            <person name="Martin J."/>
        </authorList>
    </citation>
    <scope>NUCLEOTIDE SEQUENCE [LARGE SCALE GENOMIC DNA]</scope>
    <source>
        <strain evidence="2">G859</strain>
        <tissue evidence="2">Whole worm</tissue>
    </source>
</reference>
<keyword evidence="1" id="KW-0812">Transmembrane</keyword>
<comment type="caution">
    <text evidence="2">The sequence shown here is derived from an EMBL/GenBank/DDBJ whole genome shotgun (WGS) entry which is preliminary data.</text>
</comment>
<dbReference type="SUPFAM" id="SSF81321">
    <property type="entry name" value="Family A G protein-coupled receptor-like"/>
    <property type="match status" value="1"/>
</dbReference>
<keyword evidence="1" id="KW-0472">Membrane</keyword>
<dbReference type="AlphaFoldDB" id="A0AAN8J3R0"/>
<feature type="transmembrane region" description="Helical" evidence="1">
    <location>
        <begin position="166"/>
        <end position="182"/>
    </location>
</feature>
<feature type="transmembrane region" description="Helical" evidence="1">
    <location>
        <begin position="112"/>
        <end position="128"/>
    </location>
</feature>
<evidence type="ECO:0000256" key="1">
    <source>
        <dbReference type="SAM" id="Phobius"/>
    </source>
</evidence>
<keyword evidence="3" id="KW-1185">Reference proteome</keyword>
<feature type="transmembrane region" description="Helical" evidence="1">
    <location>
        <begin position="44"/>
        <end position="68"/>
    </location>
</feature>
<evidence type="ECO:0000313" key="3">
    <source>
        <dbReference type="Proteomes" id="UP001331761"/>
    </source>
</evidence>
<feature type="transmembrane region" description="Helical" evidence="1">
    <location>
        <begin position="140"/>
        <end position="160"/>
    </location>
</feature>